<gene>
    <name evidence="1" type="primary">Acey_s0194.g1418</name>
    <name evidence="1" type="ORF">Y032_0194g1418</name>
</gene>
<accession>A0A016SPV0</accession>
<dbReference type="EMBL" id="JARK01001530">
    <property type="protein sequence ID" value="EYB92387.1"/>
    <property type="molecule type" value="Genomic_DNA"/>
</dbReference>
<keyword evidence="2" id="KW-1185">Reference proteome</keyword>
<dbReference type="AlphaFoldDB" id="A0A016SPV0"/>
<evidence type="ECO:0000313" key="1">
    <source>
        <dbReference type="EMBL" id="EYB92387.1"/>
    </source>
</evidence>
<organism evidence="1 2">
    <name type="scientific">Ancylostoma ceylanicum</name>
    <dbReference type="NCBI Taxonomy" id="53326"/>
    <lineage>
        <taxon>Eukaryota</taxon>
        <taxon>Metazoa</taxon>
        <taxon>Ecdysozoa</taxon>
        <taxon>Nematoda</taxon>
        <taxon>Chromadorea</taxon>
        <taxon>Rhabditida</taxon>
        <taxon>Rhabditina</taxon>
        <taxon>Rhabditomorpha</taxon>
        <taxon>Strongyloidea</taxon>
        <taxon>Ancylostomatidae</taxon>
        <taxon>Ancylostomatinae</taxon>
        <taxon>Ancylostoma</taxon>
    </lineage>
</organism>
<dbReference type="Proteomes" id="UP000024635">
    <property type="component" value="Unassembled WGS sequence"/>
</dbReference>
<evidence type="ECO:0000313" key="2">
    <source>
        <dbReference type="Proteomes" id="UP000024635"/>
    </source>
</evidence>
<comment type="caution">
    <text evidence="1">The sequence shown here is derived from an EMBL/GenBank/DDBJ whole genome shotgun (WGS) entry which is preliminary data.</text>
</comment>
<reference evidence="2" key="1">
    <citation type="journal article" date="2015" name="Nat. Genet.">
        <title>The genome and transcriptome of the zoonotic hookworm Ancylostoma ceylanicum identify infection-specific gene families.</title>
        <authorList>
            <person name="Schwarz E.M."/>
            <person name="Hu Y."/>
            <person name="Antoshechkin I."/>
            <person name="Miller M.M."/>
            <person name="Sternberg P.W."/>
            <person name="Aroian R.V."/>
        </authorList>
    </citation>
    <scope>NUCLEOTIDE SEQUENCE</scope>
    <source>
        <strain evidence="2">HY135</strain>
    </source>
</reference>
<name>A0A016SPV0_9BILA</name>
<protein>
    <submittedName>
        <fullName evidence="1">Uncharacterized protein</fullName>
    </submittedName>
</protein>
<sequence>MHPHTHTLSRCKCTHTVLLKKIDGFRVCTIAAGPERGMRREHAPNERVEPVPPRFCSRDAKGPHAQSVYLFEKDCTCTVRINCGDPSAASKNTRRDRAAHGGIVTAVTNLDFLESCSSHLMVTNKKTG</sequence>
<proteinExistence type="predicted"/>